<evidence type="ECO:0000313" key="2">
    <source>
        <dbReference type="EMBL" id="GAD82389.1"/>
    </source>
</evidence>
<dbReference type="SMART" id="SM01012">
    <property type="entry name" value="ANTAR"/>
    <property type="match status" value="1"/>
</dbReference>
<evidence type="ECO:0000313" key="3">
    <source>
        <dbReference type="Proteomes" id="UP000017048"/>
    </source>
</evidence>
<reference evidence="2 3" key="1">
    <citation type="journal article" date="2014" name="BMC Genomics">
        <title>Genome based analysis of type-I polyketide synthase and nonribosomal peptide synthetase gene clusters in seven strains of five representative Nocardia species.</title>
        <authorList>
            <person name="Komaki H."/>
            <person name="Ichikawa N."/>
            <person name="Hosoyama A."/>
            <person name="Takahashi-Nakaguchi A."/>
            <person name="Matsuzawa T."/>
            <person name="Suzuki K."/>
            <person name="Fujita N."/>
            <person name="Gonoi T."/>
        </authorList>
    </citation>
    <scope>NUCLEOTIDE SEQUENCE [LARGE SCALE GENOMIC DNA]</scope>
    <source>
        <strain evidence="2 3">NBRC 15531</strain>
    </source>
</reference>
<organism evidence="2 3">
    <name type="scientific">Nocardia asteroides NBRC 15531</name>
    <dbReference type="NCBI Taxonomy" id="1110697"/>
    <lineage>
        <taxon>Bacteria</taxon>
        <taxon>Bacillati</taxon>
        <taxon>Actinomycetota</taxon>
        <taxon>Actinomycetes</taxon>
        <taxon>Mycobacteriales</taxon>
        <taxon>Nocardiaceae</taxon>
        <taxon>Nocardia</taxon>
    </lineage>
</organism>
<feature type="domain" description="ANTAR" evidence="1">
    <location>
        <begin position="135"/>
        <end position="196"/>
    </location>
</feature>
<keyword evidence="3" id="KW-1185">Reference proteome</keyword>
<dbReference type="SUPFAM" id="SSF52172">
    <property type="entry name" value="CheY-like"/>
    <property type="match status" value="1"/>
</dbReference>
<dbReference type="InterPro" id="IPR005561">
    <property type="entry name" value="ANTAR"/>
</dbReference>
<gene>
    <name evidence="2" type="ORF">NCAST_08_02630</name>
</gene>
<dbReference type="SUPFAM" id="SSF55785">
    <property type="entry name" value="PYP-like sensor domain (PAS domain)"/>
    <property type="match status" value="1"/>
</dbReference>
<dbReference type="GO" id="GO:0003723">
    <property type="term" value="F:RNA binding"/>
    <property type="evidence" value="ECO:0007669"/>
    <property type="project" value="InterPro"/>
</dbReference>
<comment type="caution">
    <text evidence="2">The sequence shown here is derived from an EMBL/GenBank/DDBJ whole genome shotgun (WGS) entry which is preliminary data.</text>
</comment>
<dbReference type="Pfam" id="PF03861">
    <property type="entry name" value="ANTAR"/>
    <property type="match status" value="1"/>
</dbReference>
<dbReference type="InterPro" id="IPR036388">
    <property type="entry name" value="WH-like_DNA-bd_sf"/>
</dbReference>
<name>U5EB38_NOCAS</name>
<dbReference type="InterPro" id="IPR013655">
    <property type="entry name" value="PAS_fold_3"/>
</dbReference>
<dbReference type="InterPro" id="IPR011006">
    <property type="entry name" value="CheY-like_superfamily"/>
</dbReference>
<evidence type="ECO:0000259" key="1">
    <source>
        <dbReference type="PROSITE" id="PS50921"/>
    </source>
</evidence>
<dbReference type="Proteomes" id="UP000017048">
    <property type="component" value="Unassembled WGS sequence"/>
</dbReference>
<sequence length="231" mass="25093">MGMTEQNDTSTAGRALVGQVIGMGDTLAVGRFRYLFATHRWEWSDEVAAMHGYPPGTVPTTAMLLSHKHPDDRDRVAEVLTSMDHGATFSSHHRIIDTAGRLRDVLVVSEHITDADGTVIGTEGYYIDVSGTAAEYRREAIDAALPTLLEARVVIEQAKGALMVAYAIDADQAFRVLRWRSQETNVKLRTIAERVVGALPTVGGADVGLRTRLDHVLLTAHEDPPADHGTG</sequence>
<dbReference type="STRING" id="1824.SAMN05444423_105112"/>
<accession>U5EB38</accession>
<dbReference type="Pfam" id="PF08447">
    <property type="entry name" value="PAS_3"/>
    <property type="match status" value="1"/>
</dbReference>
<dbReference type="eggNOG" id="COG3707">
    <property type="taxonomic scope" value="Bacteria"/>
</dbReference>
<proteinExistence type="predicted"/>
<protein>
    <recommendedName>
        <fullName evidence="1">ANTAR domain-containing protein</fullName>
    </recommendedName>
</protein>
<dbReference type="Gene3D" id="3.30.450.20">
    <property type="entry name" value="PAS domain"/>
    <property type="match status" value="1"/>
</dbReference>
<dbReference type="AlphaFoldDB" id="U5EB38"/>
<dbReference type="EMBL" id="BAFO02000008">
    <property type="protein sequence ID" value="GAD82389.1"/>
    <property type="molecule type" value="Genomic_DNA"/>
</dbReference>
<dbReference type="InterPro" id="IPR035965">
    <property type="entry name" value="PAS-like_dom_sf"/>
</dbReference>
<dbReference type="PROSITE" id="PS50921">
    <property type="entry name" value="ANTAR"/>
    <property type="match status" value="1"/>
</dbReference>
<dbReference type="Gene3D" id="1.10.10.10">
    <property type="entry name" value="Winged helix-like DNA-binding domain superfamily/Winged helix DNA-binding domain"/>
    <property type="match status" value="1"/>
</dbReference>